<dbReference type="PRINTS" id="PR01840">
    <property type="entry name" value="TATCFAMILY"/>
</dbReference>
<sequence>MSGAEEDKKMPLLEHLVELRTRLLYAALGFFLAFIVCFYFAQHILEFLQRPLALLLPAGRPMIFTDLTEPFFTQLKVAAFGALCVSFPIIAAQIWAFIAPGLYKHEKSAFLPFLIATPIMFAVGMAFVYYVLMPMAWKFFLGFETAGGEGKLAIELLPKIGEYINLIMKLIFAFGFCFELPVLLTLLAKVGIVGSQGLREKRRYAIVAIVVVAAVVTPPDALSMMSLAVPMLLLYEVSIFMAKLVEKKRAEAEAKGEEDQPGTDVKPA</sequence>
<name>A0ABU5E1F8_9PROT</name>
<evidence type="ECO:0000313" key="7">
    <source>
        <dbReference type="Proteomes" id="UP001271769"/>
    </source>
</evidence>
<keyword evidence="5" id="KW-1003">Cell membrane</keyword>
<dbReference type="PANTHER" id="PTHR30371:SF0">
    <property type="entry name" value="SEC-INDEPENDENT PROTEIN TRANSLOCASE PROTEIN TATC, CHLOROPLASTIC-RELATED"/>
    <property type="match status" value="1"/>
</dbReference>
<comment type="caution">
    <text evidence="6">The sequence shown here is derived from an EMBL/GenBank/DDBJ whole genome shotgun (WGS) entry which is preliminary data.</text>
</comment>
<dbReference type="InterPro" id="IPR019820">
    <property type="entry name" value="Sec-indep_translocase_CS"/>
</dbReference>
<reference evidence="6 7" key="1">
    <citation type="journal article" date="2013" name="Antonie Van Leeuwenhoek">
        <title>Dongia rigui sp. nov., isolated from freshwater of a large wetland in Korea.</title>
        <authorList>
            <person name="Baik K.S."/>
            <person name="Hwang Y.M."/>
            <person name="Choi J.S."/>
            <person name="Kwon J."/>
            <person name="Seong C.N."/>
        </authorList>
    </citation>
    <scope>NUCLEOTIDE SEQUENCE [LARGE SCALE GENOMIC DNA]</scope>
    <source>
        <strain evidence="6 7">04SU4-P</strain>
    </source>
</reference>
<gene>
    <name evidence="5 6" type="primary">tatC</name>
    <name evidence="6" type="ORF">SMD31_15330</name>
</gene>
<dbReference type="EMBL" id="JAXCLX010000002">
    <property type="protein sequence ID" value="MDY0873313.1"/>
    <property type="molecule type" value="Genomic_DNA"/>
</dbReference>
<evidence type="ECO:0000313" key="6">
    <source>
        <dbReference type="EMBL" id="MDY0873313.1"/>
    </source>
</evidence>
<evidence type="ECO:0000256" key="3">
    <source>
        <dbReference type="ARBA" id="ARBA00022989"/>
    </source>
</evidence>
<protein>
    <recommendedName>
        <fullName evidence="5">Sec-independent protein translocase protein TatC</fullName>
    </recommendedName>
</protein>
<feature type="transmembrane region" description="Helical" evidence="5">
    <location>
        <begin position="166"/>
        <end position="192"/>
    </location>
</feature>
<comment type="similarity">
    <text evidence="5">Belongs to the TatC family.</text>
</comment>
<dbReference type="InterPro" id="IPR002033">
    <property type="entry name" value="TatC"/>
</dbReference>
<keyword evidence="5" id="KW-0653">Protein transport</keyword>
<evidence type="ECO:0000256" key="4">
    <source>
        <dbReference type="ARBA" id="ARBA00023136"/>
    </source>
</evidence>
<evidence type="ECO:0000256" key="1">
    <source>
        <dbReference type="ARBA" id="ARBA00004141"/>
    </source>
</evidence>
<dbReference type="HAMAP" id="MF_00902">
    <property type="entry name" value="TatC"/>
    <property type="match status" value="1"/>
</dbReference>
<feature type="transmembrane region" description="Helical" evidence="5">
    <location>
        <begin position="23"/>
        <end position="41"/>
    </location>
</feature>
<dbReference type="Proteomes" id="UP001271769">
    <property type="component" value="Unassembled WGS sequence"/>
</dbReference>
<keyword evidence="2 5" id="KW-0812">Transmembrane</keyword>
<feature type="transmembrane region" description="Helical" evidence="5">
    <location>
        <begin position="110"/>
        <end position="132"/>
    </location>
</feature>
<keyword evidence="3 5" id="KW-1133">Transmembrane helix</keyword>
<keyword evidence="5" id="KW-0813">Transport</keyword>
<comment type="function">
    <text evidence="5">Part of the twin-arginine translocation (Tat) system that transports large folded proteins containing a characteristic twin-arginine motif in their signal peptide across membranes. Together with TatB, TatC is part of a receptor directly interacting with Tat signal peptides.</text>
</comment>
<keyword evidence="4 5" id="KW-0472">Membrane</keyword>
<dbReference type="Pfam" id="PF00902">
    <property type="entry name" value="TatC"/>
    <property type="match status" value="1"/>
</dbReference>
<comment type="caution">
    <text evidence="5">Lacks conserved residue(s) required for the propagation of feature annotation.</text>
</comment>
<feature type="transmembrane region" description="Helical" evidence="5">
    <location>
        <begin position="77"/>
        <end position="98"/>
    </location>
</feature>
<keyword evidence="5" id="KW-0811">Translocation</keyword>
<feature type="transmembrane region" description="Helical" evidence="5">
    <location>
        <begin position="204"/>
        <end position="221"/>
    </location>
</feature>
<dbReference type="NCBIfam" id="TIGR00945">
    <property type="entry name" value="tatC"/>
    <property type="match status" value="1"/>
</dbReference>
<keyword evidence="7" id="KW-1185">Reference proteome</keyword>
<organism evidence="6 7">
    <name type="scientific">Dongia rigui</name>
    <dbReference type="NCBI Taxonomy" id="940149"/>
    <lineage>
        <taxon>Bacteria</taxon>
        <taxon>Pseudomonadati</taxon>
        <taxon>Pseudomonadota</taxon>
        <taxon>Alphaproteobacteria</taxon>
        <taxon>Rhodospirillales</taxon>
        <taxon>Dongiaceae</taxon>
        <taxon>Dongia</taxon>
    </lineage>
</organism>
<comment type="subunit">
    <text evidence="5">The Tat system comprises two distinct complexes: a TatABC complex, containing multiple copies of TatA, TatB and TatC subunits, and a separate TatA complex, containing only TatA subunits. Substrates initially bind to the TatABC complex, which probably triggers association of the separate TatA complex to form the active translocon.</text>
</comment>
<proteinExistence type="inferred from homology"/>
<evidence type="ECO:0000256" key="2">
    <source>
        <dbReference type="ARBA" id="ARBA00022692"/>
    </source>
</evidence>
<evidence type="ECO:0000256" key="5">
    <source>
        <dbReference type="HAMAP-Rule" id="MF_00902"/>
    </source>
</evidence>
<comment type="subcellular location">
    <subcellularLocation>
        <location evidence="5">Cell membrane</location>
        <topology evidence="5">Multi-pass membrane protein</topology>
    </subcellularLocation>
    <subcellularLocation>
        <location evidence="1">Membrane</location>
        <topology evidence="1">Multi-pass membrane protein</topology>
    </subcellularLocation>
</comment>
<dbReference type="PANTHER" id="PTHR30371">
    <property type="entry name" value="SEC-INDEPENDENT PROTEIN TRANSLOCASE PROTEIN TATC"/>
    <property type="match status" value="1"/>
</dbReference>
<dbReference type="PROSITE" id="PS01218">
    <property type="entry name" value="TATC"/>
    <property type="match status" value="1"/>
</dbReference>
<accession>A0ABU5E1F8</accession>
<dbReference type="RefSeq" id="WP_320501767.1">
    <property type="nucleotide sequence ID" value="NZ_JAXCLX010000002.1"/>
</dbReference>